<dbReference type="GO" id="GO:0006646">
    <property type="term" value="P:phosphatidylethanolamine biosynthetic process"/>
    <property type="evidence" value="ECO:0007669"/>
    <property type="project" value="TreeGrafter"/>
</dbReference>
<evidence type="ECO:0000313" key="5">
    <source>
        <dbReference type="WBParaSite" id="Csp11.Scaffold630.g18373.t1"/>
    </source>
</evidence>
<protein>
    <submittedName>
        <fullName evidence="5">Choline/ethanolamine kinase</fullName>
    </submittedName>
</protein>
<evidence type="ECO:0000256" key="3">
    <source>
        <dbReference type="ARBA" id="ARBA00038211"/>
    </source>
</evidence>
<keyword evidence="4" id="KW-1185">Reference proteome</keyword>
<dbReference type="PANTHER" id="PTHR22603:SF30">
    <property type="entry name" value="CHOLINE_ETHANOLAMINE KINASE"/>
    <property type="match status" value="1"/>
</dbReference>
<dbReference type="Gene3D" id="3.30.200.20">
    <property type="entry name" value="Phosphorylase Kinase, domain 1"/>
    <property type="match status" value="1"/>
</dbReference>
<dbReference type="Pfam" id="PF01633">
    <property type="entry name" value="Choline_kinase"/>
    <property type="match status" value="1"/>
</dbReference>
<organism evidence="4 5">
    <name type="scientific">Caenorhabditis tropicalis</name>
    <dbReference type="NCBI Taxonomy" id="1561998"/>
    <lineage>
        <taxon>Eukaryota</taxon>
        <taxon>Metazoa</taxon>
        <taxon>Ecdysozoa</taxon>
        <taxon>Nematoda</taxon>
        <taxon>Chromadorea</taxon>
        <taxon>Rhabditida</taxon>
        <taxon>Rhabditina</taxon>
        <taxon>Rhabditomorpha</taxon>
        <taxon>Rhabditoidea</taxon>
        <taxon>Rhabditidae</taxon>
        <taxon>Peloderinae</taxon>
        <taxon>Caenorhabditis</taxon>
    </lineage>
</organism>
<name>A0A1I7UQN0_9PELO</name>
<dbReference type="GO" id="GO:0004103">
    <property type="term" value="F:choline kinase activity"/>
    <property type="evidence" value="ECO:0007669"/>
    <property type="project" value="TreeGrafter"/>
</dbReference>
<dbReference type="SUPFAM" id="SSF56112">
    <property type="entry name" value="Protein kinase-like (PK-like)"/>
    <property type="match status" value="1"/>
</dbReference>
<evidence type="ECO:0000256" key="2">
    <source>
        <dbReference type="ARBA" id="ARBA00023264"/>
    </source>
</evidence>
<accession>A0A1I7UQN0</accession>
<proteinExistence type="inferred from homology"/>
<comment type="similarity">
    <text evidence="3">Belongs to the choline/ethanolamine kinase family.</text>
</comment>
<evidence type="ECO:0000256" key="1">
    <source>
        <dbReference type="ARBA" id="ARBA00023209"/>
    </source>
</evidence>
<dbReference type="PANTHER" id="PTHR22603">
    <property type="entry name" value="CHOLINE/ETHANOALAMINE KINASE"/>
    <property type="match status" value="1"/>
</dbReference>
<evidence type="ECO:0000313" key="4">
    <source>
        <dbReference type="Proteomes" id="UP000095282"/>
    </source>
</evidence>
<dbReference type="STRING" id="1561998.A0A1I7UQN0"/>
<dbReference type="GO" id="GO:0004305">
    <property type="term" value="F:ethanolamine kinase activity"/>
    <property type="evidence" value="ECO:0007669"/>
    <property type="project" value="TreeGrafter"/>
</dbReference>
<reference evidence="5" key="1">
    <citation type="submission" date="2016-11" db="UniProtKB">
        <authorList>
            <consortium name="WormBaseParasite"/>
        </authorList>
    </citation>
    <scope>IDENTIFICATION</scope>
</reference>
<dbReference type="Proteomes" id="UP000095282">
    <property type="component" value="Unplaced"/>
</dbReference>
<keyword evidence="1" id="KW-0594">Phospholipid biosynthesis</keyword>
<keyword evidence="1" id="KW-0444">Lipid biosynthesis</keyword>
<dbReference type="WBParaSite" id="Csp11.Scaffold630.g18373.t1">
    <property type="protein sequence ID" value="Csp11.Scaffold630.g18373.t1"/>
    <property type="gene ID" value="Csp11.Scaffold630.g18373"/>
</dbReference>
<keyword evidence="2" id="KW-1208">Phospholipid metabolism</keyword>
<dbReference type="InterPro" id="IPR011009">
    <property type="entry name" value="Kinase-like_dom_sf"/>
</dbReference>
<dbReference type="GO" id="GO:0005737">
    <property type="term" value="C:cytoplasm"/>
    <property type="evidence" value="ECO:0007669"/>
    <property type="project" value="TreeGrafter"/>
</dbReference>
<dbReference type="eggNOG" id="KOG2686">
    <property type="taxonomic scope" value="Eukaryota"/>
</dbReference>
<keyword evidence="1" id="KW-0443">Lipid metabolism</keyword>
<sequence length="385" mass="44569">MNQELINFFSTLSENSLNIRKKALEYGRDYLGGEWKSLTENDVDVVQMTGGQSNLLYLVTSSPGKISYESTPSCFLIRLHCQQENQVFTDTVVFSIMSERQLGPKLYGFFPGGRLEQFLPSITLDNDTVSIPEVAKKIGANLPKLHAIEVPIPKKPKAILMIREFLEECRSTGNNVFKLVSGSVQFNDSEIPKEVTIDKLEEEVTKFEKMCSIFDETVVFSHNDLWSANILQLNETKDIVFIDFEYSSYNWRSFDLSMHLSECAFDYRVPFPPGVHVNQIYFENHPNIRIFCEAYIDSLYKMKKENPNQKYPLTDNREKEISRLIQECKFFLPLVNMLWATWSIKNLWAGKQDDVDLTVAASNRLSVFFHFKSQSERIYNELKNE</sequence>
<dbReference type="AlphaFoldDB" id="A0A1I7UQN0"/>
<dbReference type="Gene3D" id="3.90.1200.10">
    <property type="match status" value="1"/>
</dbReference>